<reference evidence="3 4" key="1">
    <citation type="journal article" date="2004" name="Science">
        <title>The genome of the diatom Thalassiosira pseudonana: ecology, evolution, and metabolism.</title>
        <authorList>
            <person name="Armbrust E.V."/>
            <person name="Berges J.A."/>
            <person name="Bowler C."/>
            <person name="Green B.R."/>
            <person name="Martinez D."/>
            <person name="Putnam N.H."/>
            <person name="Zhou S."/>
            <person name="Allen A.E."/>
            <person name="Apt K.E."/>
            <person name="Bechner M."/>
            <person name="Brzezinski M.A."/>
            <person name="Chaal B.K."/>
            <person name="Chiovitti A."/>
            <person name="Davis A.K."/>
            <person name="Demarest M.S."/>
            <person name="Detter J.C."/>
            <person name="Glavina T."/>
            <person name="Goodstein D."/>
            <person name="Hadi M.Z."/>
            <person name="Hellsten U."/>
            <person name="Hildebrand M."/>
            <person name="Jenkins B.D."/>
            <person name="Jurka J."/>
            <person name="Kapitonov V.V."/>
            <person name="Kroger N."/>
            <person name="Lau W.W."/>
            <person name="Lane T.W."/>
            <person name="Larimer F.W."/>
            <person name="Lippmeier J.C."/>
            <person name="Lucas S."/>
            <person name="Medina M."/>
            <person name="Montsant A."/>
            <person name="Obornik M."/>
            <person name="Parker M.S."/>
            <person name="Palenik B."/>
            <person name="Pazour G.J."/>
            <person name="Richardson P.M."/>
            <person name="Rynearson T.A."/>
            <person name="Saito M.A."/>
            <person name="Schwartz D.C."/>
            <person name="Thamatrakoln K."/>
            <person name="Valentin K."/>
            <person name="Vardi A."/>
            <person name="Wilkerson F.P."/>
            <person name="Rokhsar D.S."/>
        </authorList>
    </citation>
    <scope>NUCLEOTIDE SEQUENCE [LARGE SCALE GENOMIC DNA]</scope>
    <source>
        <strain evidence="3 4">CCMP1335</strain>
    </source>
</reference>
<evidence type="ECO:0000313" key="4">
    <source>
        <dbReference type="Proteomes" id="UP000001449"/>
    </source>
</evidence>
<dbReference type="OMA" id="ANGQLCA"/>
<name>B8LCP0_THAPS</name>
<gene>
    <name evidence="3" type="ORF">THAPSDRAFT_10447</name>
</gene>
<dbReference type="GeneID" id="7450017"/>
<feature type="compositionally biased region" description="Polar residues" evidence="1">
    <location>
        <begin position="176"/>
        <end position="190"/>
    </location>
</feature>
<proteinExistence type="predicted"/>
<dbReference type="KEGG" id="tps:THAPSDRAFT_10447"/>
<dbReference type="HOGENOM" id="CLU_084078_0_0_1"/>
<dbReference type="RefSeq" id="XP_002296733.1">
    <property type="nucleotide sequence ID" value="XM_002296697.1"/>
</dbReference>
<feature type="chain" id="PRO_5002874139" description="Secreted protein" evidence="2">
    <location>
        <begin position="24"/>
        <end position="225"/>
    </location>
</feature>
<accession>B8LCP0</accession>
<keyword evidence="4" id="KW-1185">Reference proteome</keyword>
<reference evidence="3 4" key="2">
    <citation type="journal article" date="2008" name="Nature">
        <title>The Phaeodactylum genome reveals the evolutionary history of diatom genomes.</title>
        <authorList>
            <person name="Bowler C."/>
            <person name="Allen A.E."/>
            <person name="Badger J.H."/>
            <person name="Grimwood J."/>
            <person name="Jabbari K."/>
            <person name="Kuo A."/>
            <person name="Maheswari U."/>
            <person name="Martens C."/>
            <person name="Maumus F."/>
            <person name="Otillar R.P."/>
            <person name="Rayko E."/>
            <person name="Salamov A."/>
            <person name="Vandepoele K."/>
            <person name="Beszteri B."/>
            <person name="Gruber A."/>
            <person name="Heijde M."/>
            <person name="Katinka M."/>
            <person name="Mock T."/>
            <person name="Valentin K."/>
            <person name="Verret F."/>
            <person name="Berges J.A."/>
            <person name="Brownlee C."/>
            <person name="Cadoret J.P."/>
            <person name="Chiovitti A."/>
            <person name="Choi C.J."/>
            <person name="Coesel S."/>
            <person name="De Martino A."/>
            <person name="Detter J.C."/>
            <person name="Durkin C."/>
            <person name="Falciatore A."/>
            <person name="Fournet J."/>
            <person name="Haruta M."/>
            <person name="Huysman M.J."/>
            <person name="Jenkins B.D."/>
            <person name="Jiroutova K."/>
            <person name="Jorgensen R.E."/>
            <person name="Joubert Y."/>
            <person name="Kaplan A."/>
            <person name="Kroger N."/>
            <person name="Kroth P.G."/>
            <person name="La Roche J."/>
            <person name="Lindquist E."/>
            <person name="Lommer M."/>
            <person name="Martin-Jezequel V."/>
            <person name="Lopez P.J."/>
            <person name="Lucas S."/>
            <person name="Mangogna M."/>
            <person name="McGinnis K."/>
            <person name="Medlin L.K."/>
            <person name="Montsant A."/>
            <person name="Oudot-Le Secq M.P."/>
            <person name="Napoli C."/>
            <person name="Obornik M."/>
            <person name="Parker M.S."/>
            <person name="Petit J.L."/>
            <person name="Porcel B.M."/>
            <person name="Poulsen N."/>
            <person name="Robison M."/>
            <person name="Rychlewski L."/>
            <person name="Rynearson T.A."/>
            <person name="Schmutz J."/>
            <person name="Shapiro H."/>
            <person name="Siaut M."/>
            <person name="Stanley M."/>
            <person name="Sussman M.R."/>
            <person name="Taylor A.R."/>
            <person name="Vardi A."/>
            <person name="von Dassow P."/>
            <person name="Vyverman W."/>
            <person name="Willis A."/>
            <person name="Wyrwicz L.S."/>
            <person name="Rokhsar D.S."/>
            <person name="Weissenbach J."/>
            <person name="Armbrust E.V."/>
            <person name="Green B.R."/>
            <person name="Van de Peer Y."/>
            <person name="Grigoriev I.V."/>
        </authorList>
    </citation>
    <scope>NUCLEOTIDE SEQUENCE [LARGE SCALE GENOMIC DNA]</scope>
    <source>
        <strain evidence="3 4">CCMP1335</strain>
    </source>
</reference>
<organism evidence="3 4">
    <name type="scientific">Thalassiosira pseudonana</name>
    <name type="common">Marine diatom</name>
    <name type="synonym">Cyclotella nana</name>
    <dbReference type="NCBI Taxonomy" id="35128"/>
    <lineage>
        <taxon>Eukaryota</taxon>
        <taxon>Sar</taxon>
        <taxon>Stramenopiles</taxon>
        <taxon>Ochrophyta</taxon>
        <taxon>Bacillariophyta</taxon>
        <taxon>Coscinodiscophyceae</taxon>
        <taxon>Thalassiosirophycidae</taxon>
        <taxon>Thalassiosirales</taxon>
        <taxon>Thalassiosiraceae</taxon>
        <taxon>Thalassiosira</taxon>
    </lineage>
</organism>
<dbReference type="EMBL" id="DS999417">
    <property type="protein sequence ID" value="EED86934.1"/>
    <property type="molecule type" value="Genomic_DNA"/>
</dbReference>
<evidence type="ECO:0000256" key="1">
    <source>
        <dbReference type="SAM" id="MobiDB-lite"/>
    </source>
</evidence>
<feature type="signal peptide" evidence="2">
    <location>
        <begin position="1"/>
        <end position="23"/>
    </location>
</feature>
<dbReference type="PaxDb" id="35128-Thaps10447"/>
<evidence type="ECO:0000256" key="2">
    <source>
        <dbReference type="SAM" id="SignalP"/>
    </source>
</evidence>
<keyword evidence="2" id="KW-0732">Signal</keyword>
<dbReference type="InParanoid" id="B8LCP0"/>
<sequence length="225" mass="23872">MMFNNSINTAVLAATLLFKSTDAINCPNCGGGTNHYWPVDYGLDACHAWQGTGTDGRLHTNSAKNMRCDGGVFKFTQYAGNLICDGTGVDKEIGTTCEQDIPPTIYTVGLDLSCCIDPDGDACKAQPSAREGSDIFLDGQECDADGGTTTSTPPPTPLPTPQPVTPSPTKTILTKAPTTNKPTPSGTASSCDEDTCNAIRRPMICNRSDCCVYNRRQNKCMLGSL</sequence>
<dbReference type="Proteomes" id="UP000001449">
    <property type="component" value="Chromosome 16"/>
</dbReference>
<evidence type="ECO:0008006" key="5">
    <source>
        <dbReference type="Google" id="ProtNLM"/>
    </source>
</evidence>
<dbReference type="AlphaFoldDB" id="B8LCP0"/>
<feature type="region of interest" description="Disordered" evidence="1">
    <location>
        <begin position="140"/>
        <end position="192"/>
    </location>
</feature>
<evidence type="ECO:0000313" key="3">
    <source>
        <dbReference type="EMBL" id="EED86934.1"/>
    </source>
</evidence>
<feature type="compositionally biased region" description="Pro residues" evidence="1">
    <location>
        <begin position="152"/>
        <end position="166"/>
    </location>
</feature>
<protein>
    <recommendedName>
        <fullName evidence="5">Secreted protein</fullName>
    </recommendedName>
</protein>